<dbReference type="Proteomes" id="UP000281547">
    <property type="component" value="Unassembled WGS sequence"/>
</dbReference>
<keyword evidence="1" id="KW-0472">Membrane</keyword>
<feature type="transmembrane region" description="Helical" evidence="1">
    <location>
        <begin position="91"/>
        <end position="115"/>
    </location>
</feature>
<comment type="caution">
    <text evidence="2">The sequence shown here is derived from an EMBL/GenBank/DDBJ whole genome shotgun (WGS) entry which is preliminary data.</text>
</comment>
<organism evidence="2 3">
    <name type="scientific">Arsenicitalea aurantiaca</name>
    <dbReference type="NCBI Taxonomy" id="1783274"/>
    <lineage>
        <taxon>Bacteria</taxon>
        <taxon>Pseudomonadati</taxon>
        <taxon>Pseudomonadota</taxon>
        <taxon>Alphaproteobacteria</taxon>
        <taxon>Hyphomicrobiales</taxon>
        <taxon>Devosiaceae</taxon>
        <taxon>Arsenicitalea</taxon>
    </lineage>
</organism>
<name>A0A433XLD0_9HYPH</name>
<dbReference type="RefSeq" id="WP_127187005.1">
    <property type="nucleotide sequence ID" value="NZ_RZNJ01000001.1"/>
</dbReference>
<dbReference type="EMBL" id="RZNJ01000001">
    <property type="protein sequence ID" value="RUT34885.1"/>
    <property type="molecule type" value="Genomic_DNA"/>
</dbReference>
<evidence type="ECO:0000256" key="1">
    <source>
        <dbReference type="SAM" id="Phobius"/>
    </source>
</evidence>
<evidence type="ECO:0000313" key="2">
    <source>
        <dbReference type="EMBL" id="RUT34885.1"/>
    </source>
</evidence>
<feature type="transmembrane region" description="Helical" evidence="1">
    <location>
        <begin position="12"/>
        <end position="32"/>
    </location>
</feature>
<dbReference type="AlphaFoldDB" id="A0A433XLD0"/>
<gene>
    <name evidence="2" type="ORF">EMQ25_02710</name>
</gene>
<proteinExistence type="predicted"/>
<reference evidence="2 3" key="1">
    <citation type="journal article" date="2016" name="Int. J. Syst. Evol. Microbiol.">
        <title>Arsenicitalea aurantiaca gen. nov., sp. nov., a new member of the family Hyphomicrobiaceae, isolated from high-arsenic sediment.</title>
        <authorList>
            <person name="Mu Y."/>
            <person name="Zhou L."/>
            <person name="Zeng X.C."/>
            <person name="Liu L."/>
            <person name="Pan Y."/>
            <person name="Chen X."/>
            <person name="Wang J."/>
            <person name="Li S."/>
            <person name="Li W.J."/>
            <person name="Wang Y."/>
        </authorList>
    </citation>
    <scope>NUCLEOTIDE SEQUENCE [LARGE SCALE GENOMIC DNA]</scope>
    <source>
        <strain evidence="2 3">42-50</strain>
    </source>
</reference>
<sequence>MSTSPVPAIRFWLLLLGFIAWSGAFVLLYGMLSVGCAAGWHLQMVGPMSLQRLMLVGLFILSLAGIGLLTFVQYRGWKARRRERPAPNDFLIAGGFFASLAALGATAFTFAPVVALSPCL</sequence>
<accession>A0A433XLD0</accession>
<protein>
    <submittedName>
        <fullName evidence="2">Uncharacterized protein</fullName>
    </submittedName>
</protein>
<feature type="transmembrane region" description="Helical" evidence="1">
    <location>
        <begin position="52"/>
        <end position="71"/>
    </location>
</feature>
<dbReference type="OrthoDB" id="7277252at2"/>
<evidence type="ECO:0000313" key="3">
    <source>
        <dbReference type="Proteomes" id="UP000281547"/>
    </source>
</evidence>
<keyword evidence="1" id="KW-1133">Transmembrane helix</keyword>
<keyword evidence="3" id="KW-1185">Reference proteome</keyword>
<keyword evidence="1" id="KW-0812">Transmembrane</keyword>